<evidence type="ECO:0000313" key="2">
    <source>
        <dbReference type="EMBL" id="ODM98220.1"/>
    </source>
</evidence>
<name>A0A1D2MYZ2_ORCCI</name>
<gene>
    <name evidence="2" type="ORF">Ocin01_08460</name>
</gene>
<feature type="compositionally biased region" description="Low complexity" evidence="1">
    <location>
        <begin position="283"/>
        <end position="311"/>
    </location>
</feature>
<dbReference type="EMBL" id="LJIJ01000372">
    <property type="protein sequence ID" value="ODM98220.1"/>
    <property type="molecule type" value="Genomic_DNA"/>
</dbReference>
<feature type="region of interest" description="Disordered" evidence="1">
    <location>
        <begin position="422"/>
        <end position="446"/>
    </location>
</feature>
<feature type="compositionally biased region" description="Polar residues" evidence="1">
    <location>
        <begin position="230"/>
        <end position="256"/>
    </location>
</feature>
<dbReference type="AlphaFoldDB" id="A0A1D2MYZ2"/>
<feature type="compositionally biased region" description="Polar residues" evidence="1">
    <location>
        <begin position="183"/>
        <end position="195"/>
    </location>
</feature>
<protein>
    <submittedName>
        <fullName evidence="2">Uncharacterized protein</fullName>
    </submittedName>
</protein>
<feature type="compositionally biased region" description="Polar residues" evidence="1">
    <location>
        <begin position="19"/>
        <end position="94"/>
    </location>
</feature>
<proteinExistence type="predicted"/>
<dbReference type="Proteomes" id="UP000094527">
    <property type="component" value="Unassembled WGS sequence"/>
</dbReference>
<accession>A0A1D2MYZ2</accession>
<feature type="compositionally biased region" description="Polar residues" evidence="1">
    <location>
        <begin position="273"/>
        <end position="282"/>
    </location>
</feature>
<keyword evidence="3" id="KW-1185">Reference proteome</keyword>
<feature type="compositionally biased region" description="Polar residues" evidence="1">
    <location>
        <begin position="102"/>
        <end position="170"/>
    </location>
</feature>
<organism evidence="2 3">
    <name type="scientific">Orchesella cincta</name>
    <name type="common">Springtail</name>
    <name type="synonym">Podura cincta</name>
    <dbReference type="NCBI Taxonomy" id="48709"/>
    <lineage>
        <taxon>Eukaryota</taxon>
        <taxon>Metazoa</taxon>
        <taxon>Ecdysozoa</taxon>
        <taxon>Arthropoda</taxon>
        <taxon>Hexapoda</taxon>
        <taxon>Collembola</taxon>
        <taxon>Entomobryomorpha</taxon>
        <taxon>Entomobryoidea</taxon>
        <taxon>Orchesellidae</taxon>
        <taxon>Orchesellinae</taxon>
        <taxon>Orchesella</taxon>
    </lineage>
</organism>
<sequence>PTRPSTGFNNGGSTTGSFQSTNGNRNPTVGSTSDSTSNINPGSSTGITPQRNNPQSSTTFSVPNRNPTTNSIDNEQNTIGSSTFINPGSSNGASTAPPLATRPSTSSQFTNRPSSQGTNRVPTGANRPTTAFRQPTTGTSGAPLTRPTTGFSGNVNNPSTLQHSSTIQQNVPSQSGPVGSSSTPNQFENTVNEEGSSVGIFNPTKGTQSTRFPNPSSHNAPSIPEEPDTDISNPHGSTLSPFTTANNNTPSRNTIPQGTTSTGSGQFTREPVSGNTATGNTFGTRRPSTPTGSPTFATTRTPTTRPLTTPRGQVNPIFNHTGTEPTPDEEFCTTQCSSCGQKNSPPRDEDFSQIPGAILSNIPVIFYPDCSANAYSRPAIVPFCPSQKSQCDNSQPLTMKFPDAPSFGNNHEAPVARNAFASNNNRQSTRVARKVRRGRQQRILRT</sequence>
<feature type="compositionally biased region" description="Low complexity" evidence="1">
    <location>
        <begin position="257"/>
        <end position="266"/>
    </location>
</feature>
<feature type="region of interest" description="Disordered" evidence="1">
    <location>
        <begin position="1"/>
        <end position="317"/>
    </location>
</feature>
<comment type="caution">
    <text evidence="2">The sequence shown here is derived from an EMBL/GenBank/DDBJ whole genome shotgun (WGS) entry which is preliminary data.</text>
</comment>
<evidence type="ECO:0000313" key="3">
    <source>
        <dbReference type="Proteomes" id="UP000094527"/>
    </source>
</evidence>
<feature type="compositionally biased region" description="Polar residues" evidence="1">
    <location>
        <begin position="204"/>
        <end position="220"/>
    </location>
</feature>
<feature type="compositionally biased region" description="Low complexity" evidence="1">
    <location>
        <begin position="171"/>
        <end position="182"/>
    </location>
</feature>
<feature type="compositionally biased region" description="Basic residues" evidence="1">
    <location>
        <begin position="431"/>
        <end position="446"/>
    </location>
</feature>
<evidence type="ECO:0000256" key="1">
    <source>
        <dbReference type="SAM" id="MobiDB-lite"/>
    </source>
</evidence>
<feature type="non-terminal residue" evidence="2">
    <location>
        <position position="1"/>
    </location>
</feature>
<reference evidence="2 3" key="1">
    <citation type="journal article" date="2016" name="Genome Biol. Evol.">
        <title>Gene Family Evolution Reflects Adaptation to Soil Environmental Stressors in the Genome of the Collembolan Orchesella cincta.</title>
        <authorList>
            <person name="Faddeeva-Vakhrusheva A."/>
            <person name="Derks M.F."/>
            <person name="Anvar S.Y."/>
            <person name="Agamennone V."/>
            <person name="Suring W."/>
            <person name="Smit S."/>
            <person name="van Straalen N.M."/>
            <person name="Roelofs D."/>
        </authorList>
    </citation>
    <scope>NUCLEOTIDE SEQUENCE [LARGE SCALE GENOMIC DNA]</scope>
    <source>
        <tissue evidence="2">Mixed pool</tissue>
    </source>
</reference>